<comment type="caution">
    <text evidence="1">The sequence shown here is derived from an EMBL/GenBank/DDBJ whole genome shotgun (WGS) entry which is preliminary data.</text>
</comment>
<reference evidence="1 2" key="1">
    <citation type="submission" date="2019-04" db="EMBL/GenBank/DDBJ databases">
        <title>Sphingobacterium olei sp. nov., isolated from oil-contaminated soil.</title>
        <authorList>
            <person name="Liu B."/>
        </authorList>
    </citation>
    <scope>NUCLEOTIDE SEQUENCE [LARGE SCALE GENOMIC DNA]</scope>
    <source>
        <strain evidence="1 2">HAL-9</strain>
    </source>
</reference>
<dbReference type="OrthoDB" id="799515at2"/>
<name>A0A4U0NEM0_9SPHI</name>
<evidence type="ECO:0000313" key="2">
    <source>
        <dbReference type="Proteomes" id="UP000306808"/>
    </source>
</evidence>
<accession>A0A4U0NEM0</accession>
<dbReference type="Proteomes" id="UP000306808">
    <property type="component" value="Unassembled WGS sequence"/>
</dbReference>
<dbReference type="EMBL" id="SUME01000009">
    <property type="protein sequence ID" value="TJZ52499.1"/>
    <property type="molecule type" value="Genomic_DNA"/>
</dbReference>
<keyword evidence="2" id="KW-1185">Reference proteome</keyword>
<protein>
    <submittedName>
        <fullName evidence="1">Uncharacterized protein</fullName>
    </submittedName>
</protein>
<gene>
    <name evidence="1" type="ORF">FAZ15_19105</name>
</gene>
<organism evidence="1 2">
    <name type="scientific">Sphingobacterium olei</name>
    <dbReference type="NCBI Taxonomy" id="2571155"/>
    <lineage>
        <taxon>Bacteria</taxon>
        <taxon>Pseudomonadati</taxon>
        <taxon>Bacteroidota</taxon>
        <taxon>Sphingobacteriia</taxon>
        <taxon>Sphingobacteriales</taxon>
        <taxon>Sphingobacteriaceae</taxon>
        <taxon>Sphingobacterium</taxon>
    </lineage>
</organism>
<evidence type="ECO:0000313" key="1">
    <source>
        <dbReference type="EMBL" id="TJZ52499.1"/>
    </source>
</evidence>
<proteinExistence type="predicted"/>
<sequence length="69" mass="7983">MSTIDSALDEIMRLDNTSREMLLDILKKRQIEARRNEIAKQARKSLKDYHAGKLQPMSLEETLHMLGSL</sequence>
<dbReference type="AlphaFoldDB" id="A0A4U0NEM0"/>
<dbReference type="RefSeq" id="WP_136902910.1">
    <property type="nucleotide sequence ID" value="NZ_SUME01000009.1"/>
</dbReference>